<name>A0AAN8D0I2_CHAGU</name>
<organism evidence="1 2">
    <name type="scientific">Champsocephalus gunnari</name>
    <name type="common">Mackerel icefish</name>
    <dbReference type="NCBI Taxonomy" id="52237"/>
    <lineage>
        <taxon>Eukaryota</taxon>
        <taxon>Metazoa</taxon>
        <taxon>Chordata</taxon>
        <taxon>Craniata</taxon>
        <taxon>Vertebrata</taxon>
        <taxon>Euteleostomi</taxon>
        <taxon>Actinopterygii</taxon>
        <taxon>Neopterygii</taxon>
        <taxon>Teleostei</taxon>
        <taxon>Neoteleostei</taxon>
        <taxon>Acanthomorphata</taxon>
        <taxon>Eupercaria</taxon>
        <taxon>Perciformes</taxon>
        <taxon>Notothenioidei</taxon>
        <taxon>Channichthyidae</taxon>
        <taxon>Champsocephalus</taxon>
    </lineage>
</organism>
<comment type="caution">
    <text evidence="1">The sequence shown here is derived from an EMBL/GenBank/DDBJ whole genome shotgun (WGS) entry which is preliminary data.</text>
</comment>
<evidence type="ECO:0000313" key="2">
    <source>
        <dbReference type="Proteomes" id="UP001331515"/>
    </source>
</evidence>
<dbReference type="EMBL" id="JAURVH010001528">
    <property type="protein sequence ID" value="KAK5910873.1"/>
    <property type="molecule type" value="Genomic_DNA"/>
</dbReference>
<accession>A0AAN8D0I2</accession>
<gene>
    <name evidence="1" type="ORF">CgunFtcFv8_005096</name>
</gene>
<keyword evidence="2" id="KW-1185">Reference proteome</keyword>
<dbReference type="AlphaFoldDB" id="A0AAN8D0I2"/>
<sequence>MGSLLKGEKSVFDPTDSDLGPESLLLLCTFSQSVHESGERVRRRFTILSISFFPLENVTVHKLSSSPVRRTQIEELVHR</sequence>
<dbReference type="Proteomes" id="UP001331515">
    <property type="component" value="Unassembled WGS sequence"/>
</dbReference>
<reference evidence="1 2" key="1">
    <citation type="journal article" date="2023" name="Mol. Biol. Evol.">
        <title>Genomics of Secondarily Temperate Adaptation in the Only Non-Antarctic Icefish.</title>
        <authorList>
            <person name="Rivera-Colon A.G."/>
            <person name="Rayamajhi N."/>
            <person name="Minhas B.F."/>
            <person name="Madrigal G."/>
            <person name="Bilyk K.T."/>
            <person name="Yoon V."/>
            <person name="Hune M."/>
            <person name="Gregory S."/>
            <person name="Cheng C.H.C."/>
            <person name="Catchen J.M."/>
        </authorList>
    </citation>
    <scope>NUCLEOTIDE SEQUENCE [LARGE SCALE GENOMIC DNA]</scope>
    <source>
        <tissue evidence="1">White muscle</tissue>
    </source>
</reference>
<evidence type="ECO:0000313" key="1">
    <source>
        <dbReference type="EMBL" id="KAK5910873.1"/>
    </source>
</evidence>
<protein>
    <submittedName>
        <fullName evidence="1">Uncharacterized protein</fullName>
    </submittedName>
</protein>
<proteinExistence type="predicted"/>